<reference evidence="5 7" key="1">
    <citation type="submission" date="2019-07" db="EMBL/GenBank/DDBJ databases">
        <authorList>
            <person name="Qu J.-H."/>
        </authorList>
    </citation>
    <scope>NUCLEOTIDE SEQUENCE [LARGE SCALE GENOMIC DNA]</scope>
    <source>
        <strain evidence="5 7">MDT1-10-3</strain>
    </source>
</reference>
<dbReference type="RefSeq" id="WP_149096600.1">
    <property type="nucleotide sequence ID" value="NZ_BMMG01000010.1"/>
</dbReference>
<sequence length="81" mass="9592">MWTEKDNHLIQHFTFKDFKQAFAFMTEVAIVAEEINHHPWWSNSYNKVEIRLTTHSAGHTVTNRDYVLAQRISALAQRYEA</sequence>
<accession>A0A5M8QSS7</accession>
<dbReference type="OrthoDB" id="9794987at2"/>
<dbReference type="InterPro" id="IPR036428">
    <property type="entry name" value="PCD_sf"/>
</dbReference>
<comment type="catalytic activity">
    <reaction evidence="1">
        <text>(4aS,6R)-4a-hydroxy-L-erythro-5,6,7,8-tetrahydrobiopterin = (6R)-L-erythro-6,7-dihydrobiopterin + H2O</text>
        <dbReference type="Rhea" id="RHEA:11920"/>
        <dbReference type="ChEBI" id="CHEBI:15377"/>
        <dbReference type="ChEBI" id="CHEBI:15642"/>
        <dbReference type="ChEBI" id="CHEBI:43120"/>
        <dbReference type="EC" id="4.2.1.96"/>
    </reaction>
</comment>
<dbReference type="Proteomes" id="UP000323866">
    <property type="component" value="Unassembled WGS sequence"/>
</dbReference>
<comment type="caution">
    <text evidence="5">The sequence shown here is derived from an EMBL/GenBank/DDBJ whole genome shotgun (WGS) entry which is preliminary data.</text>
</comment>
<evidence type="ECO:0000313" key="8">
    <source>
        <dbReference type="Proteomes" id="UP001570846"/>
    </source>
</evidence>
<dbReference type="AlphaFoldDB" id="A0A5M8QSS7"/>
<comment type="similarity">
    <text evidence="2">Belongs to the pterin-4-alpha-carbinolamine dehydratase family.</text>
</comment>
<reference evidence="6 8" key="3">
    <citation type="submission" date="2024-08" db="EMBL/GenBank/DDBJ databases">
        <authorList>
            <person name="Wei W."/>
        </authorList>
    </citation>
    <scope>NUCLEOTIDE SEQUENCE [LARGE SCALE GENOMIC DNA]</scope>
    <source>
        <strain evidence="6 8">XU2</strain>
    </source>
</reference>
<dbReference type="EMBL" id="JBGOGF010000012">
    <property type="protein sequence ID" value="MFA1773385.1"/>
    <property type="molecule type" value="Genomic_DNA"/>
</dbReference>
<organism evidence="5 7">
    <name type="scientific">Rufibacter glacialis</name>
    <dbReference type="NCBI Taxonomy" id="1259555"/>
    <lineage>
        <taxon>Bacteria</taxon>
        <taxon>Pseudomonadati</taxon>
        <taxon>Bacteroidota</taxon>
        <taxon>Cytophagia</taxon>
        <taxon>Cytophagales</taxon>
        <taxon>Hymenobacteraceae</taxon>
        <taxon>Rufibacter</taxon>
    </lineage>
</organism>
<evidence type="ECO:0000313" key="6">
    <source>
        <dbReference type="EMBL" id="MFA1773385.1"/>
    </source>
</evidence>
<protein>
    <recommendedName>
        <fullName evidence="3">4a-hydroxytetrahydrobiopterin dehydratase</fullName>
        <ecNumber evidence="3">4.2.1.96</ecNumber>
    </recommendedName>
</protein>
<evidence type="ECO:0000313" key="7">
    <source>
        <dbReference type="Proteomes" id="UP000323866"/>
    </source>
</evidence>
<evidence type="ECO:0000256" key="1">
    <source>
        <dbReference type="ARBA" id="ARBA00001554"/>
    </source>
</evidence>
<gene>
    <name evidence="6" type="ORF">ACD591_18945</name>
    <name evidence="5" type="ORF">FOE74_00205</name>
</gene>
<name>A0A5M8QSS7_9BACT</name>
<dbReference type="GO" id="GO:0006729">
    <property type="term" value="P:tetrahydrobiopterin biosynthetic process"/>
    <property type="evidence" value="ECO:0007669"/>
    <property type="project" value="InterPro"/>
</dbReference>
<reference evidence="5 7" key="2">
    <citation type="submission" date="2019-09" db="EMBL/GenBank/DDBJ databases">
        <title>A bacterium isolated from glacier soil.</title>
        <authorList>
            <person name="Liu Q."/>
        </authorList>
    </citation>
    <scope>NUCLEOTIDE SEQUENCE [LARGE SCALE GENOMIC DNA]</scope>
    <source>
        <strain evidence="5 7">MDT1-10-3</strain>
    </source>
</reference>
<dbReference type="Proteomes" id="UP001570846">
    <property type="component" value="Unassembled WGS sequence"/>
</dbReference>
<dbReference type="SUPFAM" id="SSF55248">
    <property type="entry name" value="PCD-like"/>
    <property type="match status" value="1"/>
</dbReference>
<keyword evidence="8" id="KW-1185">Reference proteome</keyword>
<evidence type="ECO:0000256" key="3">
    <source>
        <dbReference type="ARBA" id="ARBA00013252"/>
    </source>
</evidence>
<proteinExistence type="inferred from homology"/>
<dbReference type="Pfam" id="PF01329">
    <property type="entry name" value="Pterin_4a"/>
    <property type="match status" value="1"/>
</dbReference>
<dbReference type="PANTHER" id="PTHR12599">
    <property type="entry name" value="PTERIN-4-ALPHA-CARBINOLAMINE DEHYDRATASE"/>
    <property type="match status" value="1"/>
</dbReference>
<keyword evidence="4" id="KW-0456">Lyase</keyword>
<dbReference type="InterPro" id="IPR001533">
    <property type="entry name" value="Pterin_deHydtase"/>
</dbReference>
<dbReference type="GO" id="GO:0008124">
    <property type="term" value="F:4-alpha-hydroxytetrahydrobiopterin dehydratase activity"/>
    <property type="evidence" value="ECO:0007669"/>
    <property type="project" value="UniProtKB-EC"/>
</dbReference>
<evidence type="ECO:0000313" key="5">
    <source>
        <dbReference type="EMBL" id="KAA6438100.1"/>
    </source>
</evidence>
<dbReference type="EMBL" id="VKKZ01000001">
    <property type="protein sequence ID" value="KAA6438100.1"/>
    <property type="molecule type" value="Genomic_DNA"/>
</dbReference>
<dbReference type="PANTHER" id="PTHR12599:SF0">
    <property type="entry name" value="PTERIN-4-ALPHA-CARBINOLAMINE DEHYDRATASE"/>
    <property type="match status" value="1"/>
</dbReference>
<evidence type="ECO:0000256" key="2">
    <source>
        <dbReference type="ARBA" id="ARBA00006472"/>
    </source>
</evidence>
<dbReference type="Gene3D" id="3.30.1360.20">
    <property type="entry name" value="Transcriptional coactivator/pterin dehydratase"/>
    <property type="match status" value="1"/>
</dbReference>
<dbReference type="EC" id="4.2.1.96" evidence="3"/>
<evidence type="ECO:0000256" key="4">
    <source>
        <dbReference type="ARBA" id="ARBA00023239"/>
    </source>
</evidence>